<dbReference type="Gene3D" id="3.30.70.1290">
    <property type="entry name" value="Transposase IS200-like"/>
    <property type="match status" value="1"/>
</dbReference>
<dbReference type="Proteomes" id="UP000024547">
    <property type="component" value="Unassembled WGS sequence"/>
</dbReference>
<dbReference type="EMBL" id="DMBR01000391">
    <property type="protein sequence ID" value="HAE95462.1"/>
    <property type="molecule type" value="Genomic_DNA"/>
</dbReference>
<evidence type="ECO:0000259" key="1">
    <source>
        <dbReference type="SMART" id="SM01321"/>
    </source>
</evidence>
<name>A0A059E281_9PROT</name>
<evidence type="ECO:0000313" key="3">
    <source>
        <dbReference type="EMBL" id="KCZ61657.1"/>
    </source>
</evidence>
<dbReference type="GO" id="GO:0006313">
    <property type="term" value="P:DNA transposition"/>
    <property type="evidence" value="ECO:0007669"/>
    <property type="project" value="InterPro"/>
</dbReference>
<reference evidence="3 4" key="1">
    <citation type="journal article" date="2014" name="Antonie Van Leeuwenhoek">
        <title>Hyphomonas beringensis sp. nov. and Hyphomonas chukchiensis sp. nov., isolated from surface seawater of the Bering Sea and Chukchi Sea.</title>
        <authorList>
            <person name="Li C."/>
            <person name="Lai Q."/>
            <person name="Li G."/>
            <person name="Dong C."/>
            <person name="Wang J."/>
            <person name="Liao Y."/>
            <person name="Shao Z."/>
        </authorList>
    </citation>
    <scope>NUCLEOTIDE SEQUENCE [LARGE SCALE GENOMIC DNA]</scope>
    <source>
        <strain evidence="3 4">22II1-22F38</strain>
    </source>
</reference>
<dbReference type="PANTHER" id="PTHR36966:SF1">
    <property type="entry name" value="REP-ASSOCIATED TYROSINE TRANSPOSASE"/>
    <property type="match status" value="1"/>
</dbReference>
<dbReference type="InterPro" id="IPR052715">
    <property type="entry name" value="RAYT_transposase"/>
</dbReference>
<dbReference type="GO" id="GO:0004803">
    <property type="term" value="F:transposase activity"/>
    <property type="evidence" value="ECO:0007669"/>
    <property type="project" value="InterPro"/>
</dbReference>
<reference evidence="2 5" key="2">
    <citation type="journal article" date="2018" name="Nat. Biotechnol.">
        <title>A standardized bacterial taxonomy based on genome phylogeny substantially revises the tree of life.</title>
        <authorList>
            <person name="Parks D.H."/>
            <person name="Chuvochina M."/>
            <person name="Waite D.W."/>
            <person name="Rinke C."/>
            <person name="Skarshewski A."/>
            <person name="Chaumeil P.A."/>
            <person name="Hugenholtz P."/>
        </authorList>
    </citation>
    <scope>NUCLEOTIDE SEQUENCE [LARGE SCALE GENOMIC DNA]</scope>
    <source>
        <strain evidence="2">UBA8557</strain>
    </source>
</reference>
<dbReference type="GO" id="GO:0043565">
    <property type="term" value="F:sequence-specific DNA binding"/>
    <property type="evidence" value="ECO:0007669"/>
    <property type="project" value="TreeGrafter"/>
</dbReference>
<gene>
    <name evidence="2" type="ORF">DCG65_12965</name>
    <name evidence="3" type="ORF">HY36_03680</name>
</gene>
<keyword evidence="4" id="KW-1185">Reference proteome</keyword>
<protein>
    <submittedName>
        <fullName evidence="2">Transposase</fullName>
    </submittedName>
</protein>
<organism evidence="3 4">
    <name type="scientific">Hyphomonas atlantica</name>
    <dbReference type="NCBI Taxonomy" id="1280948"/>
    <lineage>
        <taxon>Bacteria</taxon>
        <taxon>Pseudomonadati</taxon>
        <taxon>Pseudomonadota</taxon>
        <taxon>Alphaproteobacteria</taxon>
        <taxon>Hyphomonadales</taxon>
        <taxon>Hyphomonadaceae</taxon>
        <taxon>Hyphomonas</taxon>
    </lineage>
</organism>
<proteinExistence type="predicted"/>
<sequence>MADYRRVFVPGATYFFTLNLQDRRSDLLVRHIGALRESWSDMRRAWPVDTLAAVVLPDHMHLVLALPEGDANYPARLRLFKSGFTRRLPEAEKSTGRKGERRVWQRRYWEHMIRDEADLIAHVDYVHNNPVKHGYATSPDHWPFSTWHRQGGNGVTTG</sequence>
<dbReference type="OrthoDB" id="9794403at2"/>
<dbReference type="RefSeq" id="WP_035550776.1">
    <property type="nucleotide sequence ID" value="NZ_AWFH01000012.1"/>
</dbReference>
<dbReference type="STRING" id="1280948.HY36_03680"/>
<dbReference type="InterPro" id="IPR002686">
    <property type="entry name" value="Transposase_17"/>
</dbReference>
<dbReference type="AlphaFoldDB" id="A0A059E281"/>
<dbReference type="PATRIC" id="fig|1280948.3.peg.1567"/>
<evidence type="ECO:0000313" key="5">
    <source>
        <dbReference type="Proteomes" id="UP000259173"/>
    </source>
</evidence>
<dbReference type="SMART" id="SM01321">
    <property type="entry name" value="Y1_Tnp"/>
    <property type="match status" value="1"/>
</dbReference>
<dbReference type="Proteomes" id="UP000259173">
    <property type="component" value="Unassembled WGS sequence"/>
</dbReference>
<evidence type="ECO:0000313" key="4">
    <source>
        <dbReference type="Proteomes" id="UP000024547"/>
    </source>
</evidence>
<accession>A0A059E281</accession>
<feature type="domain" description="Transposase IS200-like" evidence="1">
    <location>
        <begin position="9"/>
        <end position="129"/>
    </location>
</feature>
<dbReference type="SUPFAM" id="SSF143422">
    <property type="entry name" value="Transposase IS200-like"/>
    <property type="match status" value="1"/>
</dbReference>
<dbReference type="eggNOG" id="COG1943">
    <property type="taxonomic scope" value="Bacteria"/>
</dbReference>
<dbReference type="NCBIfam" id="NF047646">
    <property type="entry name" value="REP_Tyr_transpos"/>
    <property type="match status" value="1"/>
</dbReference>
<evidence type="ECO:0000313" key="2">
    <source>
        <dbReference type="EMBL" id="HAE95462.1"/>
    </source>
</evidence>
<dbReference type="PANTHER" id="PTHR36966">
    <property type="entry name" value="REP-ASSOCIATED TYROSINE TRANSPOSASE"/>
    <property type="match status" value="1"/>
</dbReference>
<comment type="caution">
    <text evidence="3">The sequence shown here is derived from an EMBL/GenBank/DDBJ whole genome shotgun (WGS) entry which is preliminary data.</text>
</comment>
<dbReference type="EMBL" id="AWFH01000012">
    <property type="protein sequence ID" value="KCZ61657.1"/>
    <property type="molecule type" value="Genomic_DNA"/>
</dbReference>
<dbReference type="InterPro" id="IPR036515">
    <property type="entry name" value="Transposase_17_sf"/>
</dbReference>